<sequence length="510" mass="53506">MLNIARRQRHLQVHTSYSIHFDVLGLATVGLRFDDISSRSINPRKAMAEVAGAAYLAFEAVETTAQAGFAAYMVAQPTAPLKATFSQVASTPEDATAASLARSNHSLTIVGHKAYIFGGEVGNGKVASNDVHVINLLPEETATEQAESAYALLPALEIGSTGGEKPGDRAGGVPGGRTRHAACALNICVAVFGGVDADGQVIDEGGNIWLFNTAHSAWEVLKPRDASREVPEARADAKLFEHQNCLILYGGHSRANGAPLKDVWHCSYADRIWTRLPDSPELSLNASFADGTLHLLTYASATSNLSGALHSLQIPPSIDPALPPSWTGATFPTNPLTPAPASRIQAGLLPITTGHGRFYLLNMFGSRLSSSAKSSSEPAALDPMTTDAPTQFPDLWTLQLPSGPAHVSSGSVTTTSKVLDALRPAAIKDAIRGAVKADTGTHGWAEMIVLPPDLTAMPSGTSGKVHPGPRAGFGCDVLKKGEGAGKTVVLWGGLNAKGEREGDGWLVKLE</sequence>
<evidence type="ECO:0000256" key="1">
    <source>
        <dbReference type="ARBA" id="ARBA00022737"/>
    </source>
</evidence>
<gene>
    <name evidence="3" type="ORF">B0A48_09922</name>
</gene>
<evidence type="ECO:0000313" key="3">
    <source>
        <dbReference type="EMBL" id="OQO05827.1"/>
    </source>
</evidence>
<keyword evidence="2" id="KW-0408">Iron</keyword>
<dbReference type="Proteomes" id="UP000192596">
    <property type="component" value="Unassembled WGS sequence"/>
</dbReference>
<dbReference type="InParanoid" id="A0A1V8T335"/>
<evidence type="ECO:0008006" key="5">
    <source>
        <dbReference type="Google" id="ProtNLM"/>
    </source>
</evidence>
<evidence type="ECO:0000313" key="4">
    <source>
        <dbReference type="Proteomes" id="UP000192596"/>
    </source>
</evidence>
<protein>
    <recommendedName>
        <fullName evidence="5">Galactose oxidase</fullName>
    </recommendedName>
</protein>
<keyword evidence="4" id="KW-1185">Reference proteome</keyword>
<organism evidence="3 4">
    <name type="scientific">Cryoendolithus antarcticus</name>
    <dbReference type="NCBI Taxonomy" id="1507870"/>
    <lineage>
        <taxon>Eukaryota</taxon>
        <taxon>Fungi</taxon>
        <taxon>Dikarya</taxon>
        <taxon>Ascomycota</taxon>
        <taxon>Pezizomycotina</taxon>
        <taxon>Dothideomycetes</taxon>
        <taxon>Dothideomycetidae</taxon>
        <taxon>Cladosporiales</taxon>
        <taxon>Cladosporiaceae</taxon>
        <taxon>Cryoendolithus</taxon>
    </lineage>
</organism>
<accession>A0A1V8T335</accession>
<dbReference type="InterPro" id="IPR015915">
    <property type="entry name" value="Kelch-typ_b-propeller"/>
</dbReference>
<name>A0A1V8T335_9PEZI</name>
<dbReference type="AlphaFoldDB" id="A0A1V8T335"/>
<proteinExistence type="predicted"/>
<dbReference type="OrthoDB" id="10250130at2759"/>
<dbReference type="SUPFAM" id="SSF117281">
    <property type="entry name" value="Kelch motif"/>
    <property type="match status" value="1"/>
</dbReference>
<dbReference type="Gene3D" id="2.120.10.80">
    <property type="entry name" value="Kelch-type beta propeller"/>
    <property type="match status" value="1"/>
</dbReference>
<keyword evidence="1" id="KW-0677">Repeat</keyword>
<dbReference type="PANTHER" id="PTHR47435:SF10">
    <property type="entry name" value="TIP ELONGATION ABERRANT PROTEIN 3"/>
    <property type="match status" value="1"/>
</dbReference>
<evidence type="ECO:0000256" key="2">
    <source>
        <dbReference type="ARBA" id="ARBA00023004"/>
    </source>
</evidence>
<comment type="caution">
    <text evidence="3">The sequence shown here is derived from an EMBL/GenBank/DDBJ whole genome shotgun (WGS) entry which is preliminary data.</text>
</comment>
<dbReference type="PANTHER" id="PTHR47435">
    <property type="entry name" value="KELCH REPEAT PROTEIN (AFU_ORTHOLOGUE AFUA_5G12780)"/>
    <property type="match status" value="1"/>
</dbReference>
<reference evidence="4" key="1">
    <citation type="submission" date="2017-03" db="EMBL/GenBank/DDBJ databases">
        <title>Genomes of endolithic fungi from Antarctica.</title>
        <authorList>
            <person name="Coleine C."/>
            <person name="Masonjones S."/>
            <person name="Stajich J.E."/>
        </authorList>
    </citation>
    <scope>NUCLEOTIDE SEQUENCE [LARGE SCALE GENOMIC DNA]</scope>
    <source>
        <strain evidence="4">CCFEE 5527</strain>
    </source>
</reference>
<dbReference type="STRING" id="1507870.A0A1V8T335"/>
<dbReference type="EMBL" id="NAJO01000018">
    <property type="protein sequence ID" value="OQO05827.1"/>
    <property type="molecule type" value="Genomic_DNA"/>
</dbReference>
<dbReference type="GO" id="GO:0019760">
    <property type="term" value="P:glucosinolate metabolic process"/>
    <property type="evidence" value="ECO:0007669"/>
    <property type="project" value="UniProtKB-ARBA"/>
</dbReference>